<dbReference type="InterPro" id="IPR017452">
    <property type="entry name" value="GPCR_Rhodpsn_7TM"/>
</dbReference>
<comment type="subcellular location">
    <subcellularLocation>
        <location evidence="1">Cell membrane</location>
        <topology evidence="1">Multi-pass membrane protein</topology>
    </subcellularLocation>
</comment>
<comment type="similarity">
    <text evidence="14">Belongs to the G-protein coupled receptor 1 family.</text>
</comment>
<keyword evidence="8 16" id="KW-0472">Membrane</keyword>
<dbReference type="GO" id="GO:0004960">
    <property type="term" value="F:thromboxane receptor activity"/>
    <property type="evidence" value="ECO:0007669"/>
    <property type="project" value="UniProtKB-ARBA"/>
</dbReference>
<feature type="transmembrane region" description="Helical" evidence="16">
    <location>
        <begin position="188"/>
        <end position="216"/>
    </location>
</feature>
<organism evidence="18 19">
    <name type="scientific">Crassostrea virginica</name>
    <name type="common">Eastern oyster</name>
    <dbReference type="NCBI Taxonomy" id="6565"/>
    <lineage>
        <taxon>Eukaryota</taxon>
        <taxon>Metazoa</taxon>
        <taxon>Spiralia</taxon>
        <taxon>Lophotrochozoa</taxon>
        <taxon>Mollusca</taxon>
        <taxon>Bivalvia</taxon>
        <taxon>Autobranchia</taxon>
        <taxon>Pteriomorphia</taxon>
        <taxon>Ostreida</taxon>
        <taxon>Ostreoidea</taxon>
        <taxon>Ostreidae</taxon>
        <taxon>Crassostrea</taxon>
    </lineage>
</organism>
<dbReference type="PRINTS" id="PR00586">
    <property type="entry name" value="PRSTNOIDEP4R"/>
</dbReference>
<dbReference type="Gene3D" id="1.20.1070.10">
    <property type="entry name" value="Rhodopsin 7-helix transmembrane proteins"/>
    <property type="match status" value="1"/>
</dbReference>
<dbReference type="PRINTS" id="PR00237">
    <property type="entry name" value="GPCRRHODOPSN"/>
</dbReference>
<dbReference type="RefSeq" id="XP_022318880.1">
    <property type="nucleotide sequence ID" value="XM_022463172.1"/>
</dbReference>
<dbReference type="PROSITE" id="PS00237">
    <property type="entry name" value="G_PROTEIN_RECEP_F1_1"/>
    <property type="match status" value="1"/>
</dbReference>
<evidence type="ECO:0000256" key="3">
    <source>
        <dbReference type="ARBA" id="ARBA00022475"/>
    </source>
</evidence>
<gene>
    <name evidence="19" type="primary">LOC111121748</name>
</gene>
<protein>
    <recommendedName>
        <fullName evidence="2">Thromboxane A2 receptor</fullName>
    </recommendedName>
    <alternativeName>
        <fullName evidence="13">Prostanoid TP receptor</fullName>
    </alternativeName>
</protein>
<evidence type="ECO:0000256" key="6">
    <source>
        <dbReference type="ARBA" id="ARBA00022989"/>
    </source>
</evidence>
<evidence type="ECO:0000256" key="7">
    <source>
        <dbReference type="ARBA" id="ARBA00023040"/>
    </source>
</evidence>
<evidence type="ECO:0000256" key="10">
    <source>
        <dbReference type="ARBA" id="ARBA00023170"/>
    </source>
</evidence>
<proteinExistence type="inferred from homology"/>
<dbReference type="GO" id="GO:0007189">
    <property type="term" value="P:adenylate cyclase-activating G protein-coupled receptor signaling pathway"/>
    <property type="evidence" value="ECO:0007669"/>
    <property type="project" value="TreeGrafter"/>
</dbReference>
<dbReference type="InterPro" id="IPR008365">
    <property type="entry name" value="Prostanoid_rcpt"/>
</dbReference>
<dbReference type="PROSITE" id="PS50262">
    <property type="entry name" value="G_PROTEIN_RECEP_F1_2"/>
    <property type="match status" value="1"/>
</dbReference>
<dbReference type="GO" id="GO:0007204">
    <property type="term" value="P:positive regulation of cytosolic calcium ion concentration"/>
    <property type="evidence" value="ECO:0007669"/>
    <property type="project" value="TreeGrafter"/>
</dbReference>
<evidence type="ECO:0000256" key="14">
    <source>
        <dbReference type="RuleBase" id="RU000688"/>
    </source>
</evidence>
<dbReference type="KEGG" id="cvn:111121748"/>
<feature type="region of interest" description="Disordered" evidence="15">
    <location>
        <begin position="328"/>
        <end position="353"/>
    </location>
</feature>
<evidence type="ECO:0000256" key="12">
    <source>
        <dbReference type="ARBA" id="ARBA00023224"/>
    </source>
</evidence>
<keyword evidence="5 14" id="KW-0812">Transmembrane</keyword>
<dbReference type="PRINTS" id="PR01788">
    <property type="entry name" value="PROSTANOIDR"/>
</dbReference>
<dbReference type="CDD" id="cd14981">
    <property type="entry name" value="7tmA_Prostanoid_R"/>
    <property type="match status" value="1"/>
</dbReference>
<keyword evidence="10 14" id="KW-0675">Receptor</keyword>
<evidence type="ECO:0000313" key="18">
    <source>
        <dbReference type="Proteomes" id="UP000694844"/>
    </source>
</evidence>
<evidence type="ECO:0000256" key="4">
    <source>
        <dbReference type="ARBA" id="ARBA00022553"/>
    </source>
</evidence>
<feature type="transmembrane region" description="Helical" evidence="16">
    <location>
        <begin position="22"/>
        <end position="46"/>
    </location>
</feature>
<dbReference type="InterPro" id="IPR000276">
    <property type="entry name" value="GPCR_Rhodpsn"/>
</dbReference>
<keyword evidence="4" id="KW-0597">Phosphoprotein</keyword>
<evidence type="ECO:0000256" key="11">
    <source>
        <dbReference type="ARBA" id="ARBA00023180"/>
    </source>
</evidence>
<feature type="transmembrane region" description="Helical" evidence="16">
    <location>
        <begin position="141"/>
        <end position="161"/>
    </location>
</feature>
<feature type="transmembrane region" description="Helical" evidence="16">
    <location>
        <begin position="228"/>
        <end position="246"/>
    </location>
</feature>
<dbReference type="FunFam" id="1.20.1070.10:FF:000163">
    <property type="entry name" value="Thromboxane A2 receptor"/>
    <property type="match status" value="1"/>
</dbReference>
<dbReference type="PANTHER" id="PTHR11866:SF16">
    <property type="entry name" value="PROSTAGLANDIN E2 RECEPTOR EP4 SUBTYPE-LIKE PROTEIN"/>
    <property type="match status" value="1"/>
</dbReference>
<dbReference type="AlphaFoldDB" id="A0A8B8CT29"/>
<dbReference type="Proteomes" id="UP000694844">
    <property type="component" value="Chromosome 2"/>
</dbReference>
<dbReference type="GO" id="GO:0005886">
    <property type="term" value="C:plasma membrane"/>
    <property type="evidence" value="ECO:0007669"/>
    <property type="project" value="UniProtKB-SubCell"/>
</dbReference>
<evidence type="ECO:0000313" key="19">
    <source>
        <dbReference type="RefSeq" id="XP_022318880.1"/>
    </source>
</evidence>
<keyword evidence="12 14" id="KW-0807">Transducer</keyword>
<evidence type="ECO:0000256" key="13">
    <source>
        <dbReference type="ARBA" id="ARBA00029815"/>
    </source>
</evidence>
<sequence length="353" mass="39653">MNTSLDLPGLLVHQNNASASRIVSMVVPSVMFAAGVLGNSLALVVLFSSRKEQKHSVFYRLVGALAITDLFGTCATSPIILVVYANGLKWQGGRPLCNYASFMMIFAGLATIFILASMAMDRYLALNKPYFYSAHVSPARVKFLFPVLLSAALLMACLPLIGVGDNVHHFPGTWCFFDYYGTSLRVKFFAYLYSVLGLSALTVIVILNFVVLRTVLSLHRKACEIQMVVFLIGIMTVVSVCWAPLMLRVFLIQTGLKERDDILDLIFIRMASFNQILDPWVYILFRKTLLSRLIQFIKVHLCLQRKQLDTRGQNARDFGEISRMKKDSMNDHIHDSGPREPFFSESVEDTLSQ</sequence>
<keyword evidence="9" id="KW-1015">Disulfide bond</keyword>
<evidence type="ECO:0000259" key="17">
    <source>
        <dbReference type="PROSITE" id="PS50262"/>
    </source>
</evidence>
<evidence type="ECO:0000256" key="2">
    <source>
        <dbReference type="ARBA" id="ARBA00017628"/>
    </source>
</evidence>
<evidence type="ECO:0000256" key="15">
    <source>
        <dbReference type="SAM" id="MobiDB-lite"/>
    </source>
</evidence>
<dbReference type="SUPFAM" id="SSF81321">
    <property type="entry name" value="Family A G protein-coupled receptor-like"/>
    <property type="match status" value="1"/>
</dbReference>
<dbReference type="PANTHER" id="PTHR11866">
    <property type="entry name" value="G-PROTEIN COUPLED RECEPTOR FAMILY 1 MEMBER"/>
    <property type="match status" value="1"/>
</dbReference>
<evidence type="ECO:0000256" key="8">
    <source>
        <dbReference type="ARBA" id="ARBA00023136"/>
    </source>
</evidence>
<evidence type="ECO:0000256" key="5">
    <source>
        <dbReference type="ARBA" id="ARBA00022692"/>
    </source>
</evidence>
<evidence type="ECO:0000256" key="16">
    <source>
        <dbReference type="SAM" id="Phobius"/>
    </source>
</evidence>
<feature type="transmembrane region" description="Helical" evidence="16">
    <location>
        <begin position="99"/>
        <end position="120"/>
    </location>
</feature>
<dbReference type="Pfam" id="PF00001">
    <property type="entry name" value="7tm_1"/>
    <property type="match status" value="1"/>
</dbReference>
<dbReference type="OrthoDB" id="5959154at2759"/>
<name>A0A8B8CT29_CRAVI</name>
<evidence type="ECO:0000256" key="1">
    <source>
        <dbReference type="ARBA" id="ARBA00004651"/>
    </source>
</evidence>
<dbReference type="GeneID" id="111121748"/>
<keyword evidence="7 14" id="KW-0297">G-protein coupled receptor</keyword>
<accession>A0A8B8CT29</accession>
<evidence type="ECO:0000256" key="9">
    <source>
        <dbReference type="ARBA" id="ARBA00023157"/>
    </source>
</evidence>
<feature type="domain" description="G-protein coupled receptors family 1 profile" evidence="17">
    <location>
        <begin position="38"/>
        <end position="282"/>
    </location>
</feature>
<keyword evidence="6 16" id="KW-1133">Transmembrane helix</keyword>
<keyword evidence="11" id="KW-0325">Glycoprotein</keyword>
<feature type="compositionally biased region" description="Basic and acidic residues" evidence="15">
    <location>
        <begin position="328"/>
        <end position="338"/>
    </location>
</feature>
<reference evidence="19" key="1">
    <citation type="submission" date="2025-08" db="UniProtKB">
        <authorList>
            <consortium name="RefSeq"/>
        </authorList>
    </citation>
    <scope>IDENTIFICATION</scope>
    <source>
        <tissue evidence="19">Whole sample</tissue>
    </source>
</reference>
<dbReference type="GO" id="GO:0004957">
    <property type="term" value="F:prostaglandin E receptor activity"/>
    <property type="evidence" value="ECO:0007669"/>
    <property type="project" value="InterPro"/>
</dbReference>
<keyword evidence="18" id="KW-1185">Reference proteome</keyword>
<feature type="transmembrane region" description="Helical" evidence="16">
    <location>
        <begin position="58"/>
        <end position="87"/>
    </location>
</feature>
<dbReference type="InterPro" id="IPR001758">
    <property type="entry name" value="Prost_EP4_rcpt"/>
</dbReference>
<keyword evidence="3" id="KW-1003">Cell membrane</keyword>